<dbReference type="EMBL" id="NESQ01000055">
    <property type="protein sequence ID" value="PUU80845.1"/>
    <property type="molecule type" value="Genomic_DNA"/>
</dbReference>
<sequence>MIYEEVGKREDTLIQFVDRITAIYEMANESGILVLTFMSGALGKKKRKGESSEGYLNHHEYGDLRRIGTALKKILDLFAIGNSRQSKPLLELIVTKGRVGTTHCQLGKAYG</sequence>
<dbReference type="OrthoDB" id="2142040at2759"/>
<accession>A0A2T6ZZH4</accession>
<evidence type="ECO:0000313" key="1">
    <source>
        <dbReference type="EMBL" id="PUU80845.1"/>
    </source>
</evidence>
<dbReference type="AlphaFoldDB" id="A0A2T6ZZH4"/>
<keyword evidence="2" id="KW-1185">Reference proteome</keyword>
<reference evidence="1 2" key="1">
    <citation type="submission" date="2017-04" db="EMBL/GenBank/DDBJ databases">
        <title>Draft genome sequence of Tuber borchii Vittad., a whitish edible truffle.</title>
        <authorList>
            <consortium name="DOE Joint Genome Institute"/>
            <person name="Murat C."/>
            <person name="Kuo A."/>
            <person name="Barry K.W."/>
            <person name="Clum A."/>
            <person name="Dockter R.B."/>
            <person name="Fauchery L."/>
            <person name="Iotti M."/>
            <person name="Kohler A."/>
            <person name="Labutti K."/>
            <person name="Lindquist E.A."/>
            <person name="Lipzen A."/>
            <person name="Ohm R.A."/>
            <person name="Wang M."/>
            <person name="Grigoriev I.V."/>
            <person name="Zambonelli A."/>
            <person name="Martin F.M."/>
        </authorList>
    </citation>
    <scope>NUCLEOTIDE SEQUENCE [LARGE SCALE GENOMIC DNA]</scope>
    <source>
        <strain evidence="1 2">Tbo3840</strain>
    </source>
</reference>
<gene>
    <name evidence="1" type="ORF">B9Z19DRAFT_1078452</name>
</gene>
<dbReference type="STRING" id="42251.A0A2T6ZZH4"/>
<dbReference type="Proteomes" id="UP000244722">
    <property type="component" value="Unassembled WGS sequence"/>
</dbReference>
<comment type="caution">
    <text evidence="1">The sequence shown here is derived from an EMBL/GenBank/DDBJ whole genome shotgun (WGS) entry which is preliminary data.</text>
</comment>
<evidence type="ECO:0000313" key="2">
    <source>
        <dbReference type="Proteomes" id="UP000244722"/>
    </source>
</evidence>
<organism evidence="1 2">
    <name type="scientific">Tuber borchii</name>
    <name type="common">White truffle</name>
    <dbReference type="NCBI Taxonomy" id="42251"/>
    <lineage>
        <taxon>Eukaryota</taxon>
        <taxon>Fungi</taxon>
        <taxon>Dikarya</taxon>
        <taxon>Ascomycota</taxon>
        <taxon>Pezizomycotina</taxon>
        <taxon>Pezizomycetes</taxon>
        <taxon>Pezizales</taxon>
        <taxon>Tuberaceae</taxon>
        <taxon>Tuber</taxon>
    </lineage>
</organism>
<protein>
    <submittedName>
        <fullName evidence="1">Uncharacterized protein</fullName>
    </submittedName>
</protein>
<proteinExistence type="predicted"/>
<name>A0A2T6ZZH4_TUBBO</name>